<evidence type="ECO:0000313" key="2">
    <source>
        <dbReference type="EMBL" id="KIW30444.1"/>
    </source>
</evidence>
<dbReference type="OrthoDB" id="5399817at2759"/>
<proteinExistence type="predicted"/>
<reference evidence="2 3" key="1">
    <citation type="submission" date="2015-01" db="EMBL/GenBank/DDBJ databases">
        <title>The Genome Sequence of Cladophialophora immunda CBS83496.</title>
        <authorList>
            <consortium name="The Broad Institute Genomics Platform"/>
            <person name="Cuomo C."/>
            <person name="de Hoog S."/>
            <person name="Gorbushina A."/>
            <person name="Stielow B."/>
            <person name="Teixiera M."/>
            <person name="Abouelleil A."/>
            <person name="Chapman S.B."/>
            <person name="Priest M."/>
            <person name="Young S.K."/>
            <person name="Wortman J."/>
            <person name="Nusbaum C."/>
            <person name="Birren B."/>
        </authorList>
    </citation>
    <scope>NUCLEOTIDE SEQUENCE [LARGE SCALE GENOMIC DNA]</scope>
    <source>
        <strain evidence="2 3">CBS 83496</strain>
    </source>
</reference>
<organism evidence="2 3">
    <name type="scientific">Cladophialophora immunda</name>
    <dbReference type="NCBI Taxonomy" id="569365"/>
    <lineage>
        <taxon>Eukaryota</taxon>
        <taxon>Fungi</taxon>
        <taxon>Dikarya</taxon>
        <taxon>Ascomycota</taxon>
        <taxon>Pezizomycotina</taxon>
        <taxon>Eurotiomycetes</taxon>
        <taxon>Chaetothyriomycetidae</taxon>
        <taxon>Chaetothyriales</taxon>
        <taxon>Herpotrichiellaceae</taxon>
        <taxon>Cladophialophora</taxon>
    </lineage>
</organism>
<feature type="transmembrane region" description="Helical" evidence="1">
    <location>
        <begin position="47"/>
        <end position="65"/>
    </location>
</feature>
<sequence length="119" mass="12498">MSRVVLATSITHALVAVGHTVHGLNTFALPPWSSLPALLRCYAKAGWYQGSVFFGIAALFTFQLAQRDPATWTAVDRAITGLAAALYCASSAWYVGHGDRATGAVTGLGGVMSVLTLMQ</sequence>
<dbReference type="GeneID" id="27345380"/>
<dbReference type="STRING" id="569365.A0A0D2D427"/>
<protein>
    <submittedName>
        <fullName evidence="2">Uncharacterized protein</fullName>
    </submittedName>
</protein>
<dbReference type="VEuPathDB" id="FungiDB:PV07_06186"/>
<keyword evidence="1" id="KW-0472">Membrane</keyword>
<evidence type="ECO:0000313" key="3">
    <source>
        <dbReference type="Proteomes" id="UP000054466"/>
    </source>
</evidence>
<accession>A0A0D2D427</accession>
<evidence type="ECO:0000256" key="1">
    <source>
        <dbReference type="SAM" id="Phobius"/>
    </source>
</evidence>
<gene>
    <name evidence="2" type="ORF">PV07_06186</name>
</gene>
<keyword evidence="1" id="KW-1133">Transmembrane helix</keyword>
<name>A0A0D2D427_9EURO</name>
<feature type="transmembrane region" description="Helical" evidence="1">
    <location>
        <begin position="101"/>
        <end position="118"/>
    </location>
</feature>
<dbReference type="HOGENOM" id="CLU_162831_1_0_1"/>
<keyword evidence="1" id="KW-0812">Transmembrane</keyword>
<keyword evidence="3" id="KW-1185">Reference proteome</keyword>
<dbReference type="RefSeq" id="XP_016250660.1">
    <property type="nucleotide sequence ID" value="XM_016393141.1"/>
</dbReference>
<feature type="transmembrane region" description="Helical" evidence="1">
    <location>
        <begin position="77"/>
        <end position="95"/>
    </location>
</feature>
<dbReference type="AlphaFoldDB" id="A0A0D2D427"/>
<dbReference type="EMBL" id="KN847042">
    <property type="protein sequence ID" value="KIW30444.1"/>
    <property type="molecule type" value="Genomic_DNA"/>
</dbReference>
<dbReference type="Proteomes" id="UP000054466">
    <property type="component" value="Unassembled WGS sequence"/>
</dbReference>